<dbReference type="GO" id="GO:0005634">
    <property type="term" value="C:nucleus"/>
    <property type="evidence" value="ECO:0007669"/>
    <property type="project" value="InterPro"/>
</dbReference>
<dbReference type="PANTHER" id="PTHR10644">
    <property type="entry name" value="DNA REPAIR/RNA PROCESSING CPSF FAMILY"/>
    <property type="match status" value="1"/>
</dbReference>
<dbReference type="InterPro" id="IPR050358">
    <property type="entry name" value="RSE1/DDB1/CFT1"/>
</dbReference>
<dbReference type="GO" id="GO:0016874">
    <property type="term" value="F:ligase activity"/>
    <property type="evidence" value="ECO:0007669"/>
    <property type="project" value="UniProtKB-KW"/>
</dbReference>
<dbReference type="KEGG" id="som:SOMG_01573"/>
<evidence type="ECO:0000259" key="1">
    <source>
        <dbReference type="Pfam" id="PF03178"/>
    </source>
</evidence>
<dbReference type="InterPro" id="IPR015943">
    <property type="entry name" value="WD40/YVTN_repeat-like_dom_sf"/>
</dbReference>
<feature type="domain" description="RSE1/DDB1/CPSF1 C-terminal" evidence="1">
    <location>
        <begin position="813"/>
        <end position="1050"/>
    </location>
</feature>
<gene>
    <name evidence="2" type="primary">mms1</name>
    <name evidence="2" type="ORF">SOMG_01573</name>
</gene>
<dbReference type="GO" id="GO:0003676">
    <property type="term" value="F:nucleic acid binding"/>
    <property type="evidence" value="ECO:0007669"/>
    <property type="project" value="InterPro"/>
</dbReference>
<dbReference type="InterPro" id="IPR004871">
    <property type="entry name" value="RSE1/DDB1/CPSF1_C"/>
</dbReference>
<dbReference type="Proteomes" id="UP001212411">
    <property type="component" value="Chromosome 1"/>
</dbReference>
<keyword evidence="3" id="KW-1185">Reference proteome</keyword>
<keyword evidence="2" id="KW-0436">Ligase</keyword>
<evidence type="ECO:0000313" key="2">
    <source>
        <dbReference type="EMBL" id="WBW71432.1"/>
    </source>
</evidence>
<organism evidence="2 3">
    <name type="scientific">Schizosaccharomyces osmophilus</name>
    <dbReference type="NCBI Taxonomy" id="2545709"/>
    <lineage>
        <taxon>Eukaryota</taxon>
        <taxon>Fungi</taxon>
        <taxon>Dikarya</taxon>
        <taxon>Ascomycota</taxon>
        <taxon>Taphrinomycotina</taxon>
        <taxon>Schizosaccharomycetes</taxon>
        <taxon>Schizosaccharomycetales</taxon>
        <taxon>Schizosaccharomycetaceae</taxon>
        <taxon>Schizosaccharomyces</taxon>
    </lineage>
</organism>
<accession>A0AAF0AUB9</accession>
<evidence type="ECO:0000313" key="3">
    <source>
        <dbReference type="Proteomes" id="UP001212411"/>
    </source>
</evidence>
<dbReference type="GeneID" id="80875055"/>
<dbReference type="RefSeq" id="XP_056035675.1">
    <property type="nucleotide sequence ID" value="XM_056180366.1"/>
</dbReference>
<reference evidence="2 3" key="1">
    <citation type="journal article" date="2023" name="G3 (Bethesda)">
        <title>A high-quality reference genome for the fission yeast Schizosaccharomyces osmophilus.</title>
        <authorList>
            <person name="Jia G.S."/>
            <person name="Zhang W.C."/>
            <person name="Liang Y."/>
            <person name="Liu X.H."/>
            <person name="Rhind N."/>
            <person name="Pidoux A."/>
            <person name="Brysch-Herzberg M."/>
            <person name="Du L.L."/>
        </authorList>
    </citation>
    <scope>NUCLEOTIDE SEQUENCE [LARGE SCALE GENOMIC DNA]</scope>
    <source>
        <strain evidence="2 3">CBS 15793</strain>
    </source>
</reference>
<proteinExistence type="predicted"/>
<sequence>MELIHPSGMFCWAFFIGHYEEMPLLLLGSPSSLLLAYFSTQHGLHQVELKCLAVRVRTMAWVSSGQNLSSKDLPIGFLVATTEVGTCWTFQVELQKDGRFSIQHCNERYIDPIQSCEEQLGKNIDICPNAPYLATSSFSGELLFYSQSFLEDKTPTFIKLGLEGTILHSTFLFPKRSSLSCVTYVCLLLESSGTPRIVIYRWIQGISSSNSTSYTSHSIPVPLEFAVTSHILACPELPDHFLLLLENKLCLLSASQIECGDLKFLQETLPTYQSPSFPLSLVIDPTVPNTCYLVYENGALIHVRFSVVSMDFFYIGRLNSPLGNYLLPFYPYLLCCGDGYDTSVYDVSSLNLSLIATMPSWSPMWDFVYTGDFQNILLDEEVLDSTCYAVSGIGESGALVKLRHGCSVSVLLEALMTEGALLKGVLESLEDSLFYVWLNYPWQTLVLKLQMDGTVEDISESLALEDSLSLDIALINETFLIVTDRSVYTVTPDFSQNILMQSPDIEDFILSIHTENMLYVVSTNKETSESFLYAFYFNFDEAKNLNIQGLSDPIKISSVPHCITSFTLGGCSVLALGYASLDFLTYITFLDDSRFSIYDVPLSGNSLNLFPHEISFIKKSEEKVHIVFSSYEHIVSTPLVINAECRLEFGFPSIKKLGTLPLSFQNPSNNPEFLYGWDDKVYTITVDDDTNELNLNALNDVENIFHSVSGIYDLPEKLQRKNTKIVVYFSNSTLYLSELILPQRTFATKYKVGATPRRVLHDKFTDLLVVGCNHVYIEDLKTCDLLFFDLKSSKYLQRSWPSTDIKGKRIFKNHETLYAMQFWIIRDPKRRKFRYLCLGTGIMSSESSSGRLLILTMIHNSSTTVELRSVITLSMPQPVYSVCSLEDRGLCYSLGRRLGIKILDLESKKFSNGDCEVTTRSPIVSMHTHKNYIFATSLRDSVSVFEYIKETNSLHLACNDICPALGIDCYYLPQEKLLYGCDKEKHITCFKYEAGLRTSQHLQKLEPILTQKSKRKLPSITNRLKYGLLRKNDNQEQWGIVGGTIGGDIYKSF</sequence>
<dbReference type="EMBL" id="CP115611">
    <property type="protein sequence ID" value="WBW71432.1"/>
    <property type="molecule type" value="Genomic_DNA"/>
</dbReference>
<dbReference type="Gene3D" id="2.130.10.10">
    <property type="entry name" value="YVTN repeat-like/Quinoprotein amine dehydrogenase"/>
    <property type="match status" value="1"/>
</dbReference>
<dbReference type="Pfam" id="PF03178">
    <property type="entry name" value="CPSF_A"/>
    <property type="match status" value="1"/>
</dbReference>
<dbReference type="SUPFAM" id="SSF50978">
    <property type="entry name" value="WD40 repeat-like"/>
    <property type="match status" value="1"/>
</dbReference>
<name>A0AAF0AUB9_9SCHI</name>
<dbReference type="InterPro" id="IPR036322">
    <property type="entry name" value="WD40_repeat_dom_sf"/>
</dbReference>
<dbReference type="AlphaFoldDB" id="A0AAF0AUB9"/>
<protein>
    <submittedName>
        <fullName evidence="2">Cul8-RING ubiquitin ligase complex WD repeat protein subunit Mms1</fullName>
    </submittedName>
</protein>